<organism evidence="2 3">
    <name type="scientific">Caerostris extrusa</name>
    <name type="common">Bark spider</name>
    <name type="synonym">Caerostris bankana</name>
    <dbReference type="NCBI Taxonomy" id="172846"/>
    <lineage>
        <taxon>Eukaryota</taxon>
        <taxon>Metazoa</taxon>
        <taxon>Ecdysozoa</taxon>
        <taxon>Arthropoda</taxon>
        <taxon>Chelicerata</taxon>
        <taxon>Arachnida</taxon>
        <taxon>Araneae</taxon>
        <taxon>Araneomorphae</taxon>
        <taxon>Entelegynae</taxon>
        <taxon>Araneoidea</taxon>
        <taxon>Araneidae</taxon>
        <taxon>Caerostris</taxon>
    </lineage>
</organism>
<comment type="caution">
    <text evidence="2">The sequence shown here is derived from an EMBL/GenBank/DDBJ whole genome shotgun (WGS) entry which is preliminary data.</text>
</comment>
<evidence type="ECO:0000313" key="3">
    <source>
        <dbReference type="Proteomes" id="UP001054945"/>
    </source>
</evidence>
<protein>
    <submittedName>
        <fullName evidence="2">Uncharacterized protein</fullName>
    </submittedName>
</protein>
<gene>
    <name evidence="2" type="ORF">CEXT_208761</name>
</gene>
<feature type="compositionally biased region" description="Low complexity" evidence="1">
    <location>
        <begin position="30"/>
        <end position="42"/>
    </location>
</feature>
<accession>A0AAV4QTI2</accession>
<evidence type="ECO:0000313" key="2">
    <source>
        <dbReference type="EMBL" id="GIY11589.1"/>
    </source>
</evidence>
<sequence>MPFRFGFRKTYDIEVSDDKKKKKNRRLSGSNSEAQASSSSNPSEEENEPTITKEALSPAKYGFLQMGVSSRNE</sequence>
<reference evidence="2 3" key="1">
    <citation type="submission" date="2021-06" db="EMBL/GenBank/DDBJ databases">
        <title>Caerostris extrusa draft genome.</title>
        <authorList>
            <person name="Kono N."/>
            <person name="Arakawa K."/>
        </authorList>
    </citation>
    <scope>NUCLEOTIDE SEQUENCE [LARGE SCALE GENOMIC DNA]</scope>
</reference>
<proteinExistence type="predicted"/>
<dbReference type="AlphaFoldDB" id="A0AAV4QTI2"/>
<dbReference type="Proteomes" id="UP001054945">
    <property type="component" value="Unassembled WGS sequence"/>
</dbReference>
<dbReference type="EMBL" id="BPLR01006663">
    <property type="protein sequence ID" value="GIY11589.1"/>
    <property type="molecule type" value="Genomic_DNA"/>
</dbReference>
<evidence type="ECO:0000256" key="1">
    <source>
        <dbReference type="SAM" id="MobiDB-lite"/>
    </source>
</evidence>
<keyword evidence="3" id="KW-1185">Reference proteome</keyword>
<feature type="region of interest" description="Disordered" evidence="1">
    <location>
        <begin position="16"/>
        <end position="73"/>
    </location>
</feature>
<name>A0AAV4QTI2_CAEEX</name>